<dbReference type="AlphaFoldDB" id="A0A9R1QD81"/>
<protein>
    <submittedName>
        <fullName evidence="2">Uncharacterized protein</fullName>
    </submittedName>
</protein>
<organism evidence="2 3">
    <name type="scientific">Triticum turgidum subsp. durum</name>
    <name type="common">Durum wheat</name>
    <name type="synonym">Triticum durum</name>
    <dbReference type="NCBI Taxonomy" id="4567"/>
    <lineage>
        <taxon>Eukaryota</taxon>
        <taxon>Viridiplantae</taxon>
        <taxon>Streptophyta</taxon>
        <taxon>Embryophyta</taxon>
        <taxon>Tracheophyta</taxon>
        <taxon>Spermatophyta</taxon>
        <taxon>Magnoliopsida</taxon>
        <taxon>Liliopsida</taxon>
        <taxon>Poales</taxon>
        <taxon>Poaceae</taxon>
        <taxon>BOP clade</taxon>
        <taxon>Pooideae</taxon>
        <taxon>Triticodae</taxon>
        <taxon>Triticeae</taxon>
        <taxon>Triticinae</taxon>
        <taxon>Triticum</taxon>
    </lineage>
</organism>
<feature type="compositionally biased region" description="Basic and acidic residues" evidence="1">
    <location>
        <begin position="76"/>
        <end position="177"/>
    </location>
</feature>
<evidence type="ECO:0000313" key="2">
    <source>
        <dbReference type="EMBL" id="VAH74447.1"/>
    </source>
</evidence>
<feature type="region of interest" description="Disordered" evidence="1">
    <location>
        <begin position="1"/>
        <end position="241"/>
    </location>
</feature>
<evidence type="ECO:0000313" key="3">
    <source>
        <dbReference type="Proteomes" id="UP000324705"/>
    </source>
</evidence>
<dbReference type="Gramene" id="TRITD3Bv1G059970.1">
    <property type="protein sequence ID" value="TRITD3Bv1G059970.1"/>
    <property type="gene ID" value="TRITD3Bv1G059970"/>
</dbReference>
<name>A0A9R1QD81_TRITD</name>
<sequence length="241" mass="27389">MPRSTRRRSRKHDREERDRSDSDEDPRPREQEDRKASAGRASKGSEGHEKRPAKLPNAGEASGSSADGQKKRKSRGEKDNAAGDDRWSHGEEDERVSYHDSKKSRNSDGDVKGKSARKSSKEYDRSNEVVRRKSDKDTLFLEEHSGGEHHRVKEKGRELEAEKSKESKQVLMLKEDGMDQQYKIVKDRSKDHEKGSEGRHDASLKATPRNKEVKTRDLDSDKTKNYSNGGTDGRYFSACSS</sequence>
<reference evidence="2 3" key="1">
    <citation type="submission" date="2017-09" db="EMBL/GenBank/DDBJ databases">
        <authorList>
            <consortium name="International Durum Wheat Genome Sequencing Consortium (IDWGSC)"/>
            <person name="Milanesi L."/>
        </authorList>
    </citation>
    <scope>NUCLEOTIDE SEQUENCE [LARGE SCALE GENOMIC DNA]</scope>
    <source>
        <strain evidence="3">cv. Svevo</strain>
    </source>
</reference>
<dbReference type="EMBL" id="LT934116">
    <property type="protein sequence ID" value="VAH74447.1"/>
    <property type="molecule type" value="Genomic_DNA"/>
</dbReference>
<dbReference type="Proteomes" id="UP000324705">
    <property type="component" value="Chromosome 3B"/>
</dbReference>
<keyword evidence="3" id="KW-1185">Reference proteome</keyword>
<feature type="compositionally biased region" description="Basic and acidic residues" evidence="1">
    <location>
        <begin position="12"/>
        <end position="36"/>
    </location>
</feature>
<feature type="compositionally biased region" description="Basic and acidic residues" evidence="1">
    <location>
        <begin position="184"/>
        <end position="224"/>
    </location>
</feature>
<feature type="compositionally biased region" description="Basic residues" evidence="1">
    <location>
        <begin position="1"/>
        <end position="11"/>
    </location>
</feature>
<evidence type="ECO:0000256" key="1">
    <source>
        <dbReference type="SAM" id="MobiDB-lite"/>
    </source>
</evidence>
<feature type="compositionally biased region" description="Basic and acidic residues" evidence="1">
    <location>
        <begin position="43"/>
        <end position="52"/>
    </location>
</feature>
<accession>A0A9R1QD81</accession>
<proteinExistence type="predicted"/>
<gene>
    <name evidence="2" type="ORF">TRITD_3Bv1G059970</name>
</gene>